<sequence>MRWIFVFALRTIGHPVAQCRFVDADVVAVLPTTWAHDLVSLDVEYGGEKNGELFKLALILKVLLPPDDFSDTPLLSAIKSSFNKSLLNVDDFFLFIRRFR</sequence>
<dbReference type="AlphaFoldDB" id="A0A915LA83"/>
<feature type="signal peptide" evidence="1">
    <location>
        <begin position="1"/>
        <end position="19"/>
    </location>
</feature>
<keyword evidence="1" id="KW-0732">Signal</keyword>
<evidence type="ECO:0000256" key="1">
    <source>
        <dbReference type="SAM" id="SignalP"/>
    </source>
</evidence>
<proteinExistence type="predicted"/>
<accession>A0A915LA83</accession>
<evidence type="ECO:0000313" key="3">
    <source>
        <dbReference type="WBParaSite" id="nRc.2.0.1.t47303-RA"/>
    </source>
</evidence>
<dbReference type="WBParaSite" id="nRc.2.0.1.t47303-RA">
    <property type="protein sequence ID" value="nRc.2.0.1.t47303-RA"/>
    <property type="gene ID" value="nRc.2.0.1.g47303"/>
</dbReference>
<reference evidence="3" key="1">
    <citation type="submission" date="2022-11" db="UniProtKB">
        <authorList>
            <consortium name="WormBaseParasite"/>
        </authorList>
    </citation>
    <scope>IDENTIFICATION</scope>
</reference>
<name>A0A915LA83_ROMCU</name>
<dbReference type="Proteomes" id="UP000887565">
    <property type="component" value="Unplaced"/>
</dbReference>
<evidence type="ECO:0000313" key="2">
    <source>
        <dbReference type="Proteomes" id="UP000887565"/>
    </source>
</evidence>
<protein>
    <submittedName>
        <fullName evidence="3">Uncharacterized protein</fullName>
    </submittedName>
</protein>
<feature type="chain" id="PRO_5037586013" evidence="1">
    <location>
        <begin position="20"/>
        <end position="100"/>
    </location>
</feature>
<keyword evidence="2" id="KW-1185">Reference proteome</keyword>
<organism evidence="2 3">
    <name type="scientific">Romanomermis culicivorax</name>
    <name type="common">Nematode worm</name>
    <dbReference type="NCBI Taxonomy" id="13658"/>
    <lineage>
        <taxon>Eukaryota</taxon>
        <taxon>Metazoa</taxon>
        <taxon>Ecdysozoa</taxon>
        <taxon>Nematoda</taxon>
        <taxon>Enoplea</taxon>
        <taxon>Dorylaimia</taxon>
        <taxon>Mermithida</taxon>
        <taxon>Mermithoidea</taxon>
        <taxon>Mermithidae</taxon>
        <taxon>Romanomermis</taxon>
    </lineage>
</organism>